<dbReference type="NCBIfam" id="TIGR03626">
    <property type="entry name" value="L3_arch"/>
    <property type="match status" value="1"/>
</dbReference>
<dbReference type="SUPFAM" id="SSF50447">
    <property type="entry name" value="Translation proteins"/>
    <property type="match status" value="1"/>
</dbReference>
<keyword evidence="5" id="KW-0687">Ribonucleoprotein</keyword>
<comment type="similarity">
    <text evidence="1">Belongs to the universal ribosomal protein uL3 family.</text>
</comment>
<evidence type="ECO:0000256" key="1">
    <source>
        <dbReference type="ARBA" id="ARBA00006540"/>
    </source>
</evidence>
<keyword evidence="4 8" id="KW-0689">Ribosomal protein</keyword>
<evidence type="ECO:0000256" key="4">
    <source>
        <dbReference type="ARBA" id="ARBA00022980"/>
    </source>
</evidence>
<dbReference type="GO" id="GO:0006412">
    <property type="term" value="P:translation"/>
    <property type="evidence" value="ECO:0007669"/>
    <property type="project" value="UniProtKB-UniRule"/>
</dbReference>
<evidence type="ECO:0000256" key="2">
    <source>
        <dbReference type="ARBA" id="ARBA00022730"/>
    </source>
</evidence>
<evidence type="ECO:0000256" key="7">
    <source>
        <dbReference type="NCBIfam" id="TIGR03626"/>
    </source>
</evidence>
<dbReference type="InterPro" id="IPR009000">
    <property type="entry name" value="Transl_B-barrel_sf"/>
</dbReference>
<evidence type="ECO:0000313" key="8">
    <source>
        <dbReference type="EMBL" id="AIE93339.1"/>
    </source>
</evidence>
<dbReference type="InterPro" id="IPR019928">
    <property type="entry name" value="Ribosomal_uL3_arc"/>
</dbReference>
<dbReference type="NCBIfam" id="NF003261">
    <property type="entry name" value="PRK04231.1"/>
    <property type="match status" value="1"/>
</dbReference>
<organism evidence="8">
    <name type="scientific">uncultured marine thaumarchaeote AD1000_33_G09</name>
    <dbReference type="NCBI Taxonomy" id="1455909"/>
    <lineage>
        <taxon>Archaea</taxon>
        <taxon>Nitrososphaerota</taxon>
        <taxon>environmental samples</taxon>
    </lineage>
</organism>
<evidence type="ECO:0000256" key="6">
    <source>
        <dbReference type="ARBA" id="ARBA00035457"/>
    </source>
</evidence>
<dbReference type="GO" id="GO:0019843">
    <property type="term" value="F:rRNA binding"/>
    <property type="evidence" value="ECO:0007669"/>
    <property type="project" value="UniProtKB-KW"/>
</dbReference>
<dbReference type="Gene3D" id="2.40.30.10">
    <property type="entry name" value="Translation factors"/>
    <property type="match status" value="1"/>
</dbReference>
<dbReference type="InterPro" id="IPR000597">
    <property type="entry name" value="Ribosomal_uL3"/>
</dbReference>
<proteinExistence type="inferred from homology"/>
<dbReference type="Gene3D" id="4.10.960.10">
    <property type="entry name" value="Ribosomal protein L3, domain 3"/>
    <property type="match status" value="1"/>
</dbReference>
<gene>
    <name evidence="8" type="primary">RP-L3</name>
    <name evidence="8" type="synonym">rplC</name>
</gene>
<evidence type="ECO:0000256" key="5">
    <source>
        <dbReference type="ARBA" id="ARBA00023274"/>
    </source>
</evidence>
<keyword evidence="3" id="KW-0694">RNA-binding</keyword>
<sequence>MAFRPRGRHGTLNARIRNWPDVKSEEPTLLGFMGFKVGSMNVLTIDNVDKSPTFGKPIFNHATVLSCAPMTIVGLRAYKNSLDGLFVFSEVYAKQLPKEIPRKQKLNSDYDSKIGKIKDNLESLNKLSAIVSVPPKQAGLSQIKPYLFEIGLGGITLESQFEYIENNLGKKITVSDIIKPGMLVDALGVTKGKGWQGPVKRFGIKKKQHKSRKTVREVGTVGAWSPANIMYTVPRAGQMGFHQRTEFNKKVLFIANEKEQSVNPDGGFTHFGLVPEDYVIIKGSLPGPIKRPVILRYPIRSKGRKLDVPKVLKLSTQKGELE</sequence>
<dbReference type="GO" id="GO:0003735">
    <property type="term" value="F:structural constituent of ribosome"/>
    <property type="evidence" value="ECO:0007669"/>
    <property type="project" value="UniProtKB-UniRule"/>
</dbReference>
<dbReference type="GO" id="GO:0022625">
    <property type="term" value="C:cytosolic large ribosomal subunit"/>
    <property type="evidence" value="ECO:0007669"/>
    <property type="project" value="UniProtKB-UniRule"/>
</dbReference>
<dbReference type="Gene3D" id="3.30.1430.10">
    <property type="match status" value="1"/>
</dbReference>
<dbReference type="AlphaFoldDB" id="A0A075FPT4"/>
<dbReference type="EMBL" id="KF900391">
    <property type="protein sequence ID" value="AIE93339.1"/>
    <property type="molecule type" value="Genomic_DNA"/>
</dbReference>
<dbReference type="PANTHER" id="PTHR11363">
    <property type="entry name" value="60S RIBOSOMAL PROTEIN L3-RELATED"/>
    <property type="match status" value="1"/>
</dbReference>
<dbReference type="InterPro" id="IPR044892">
    <property type="entry name" value="Ribosomal_L3_dom_3_arc_sf"/>
</dbReference>
<name>A0A075FPT4_9ARCH</name>
<reference evidence="8" key="1">
    <citation type="journal article" date="2014" name="Genome Biol. Evol.">
        <title>Pangenome evidence for extensive interdomain horizontal transfer affecting lineage core and shell genes in uncultured planktonic thaumarchaeota and euryarchaeota.</title>
        <authorList>
            <person name="Deschamps P."/>
            <person name="Zivanovic Y."/>
            <person name="Moreira D."/>
            <person name="Rodriguez-Valera F."/>
            <person name="Lopez-Garcia P."/>
        </authorList>
    </citation>
    <scope>NUCLEOTIDE SEQUENCE</scope>
</reference>
<dbReference type="PANTHER" id="PTHR11363:SF5">
    <property type="entry name" value="LARGE RIBOSOMAL SUBUNIT PROTEIN UL3"/>
    <property type="match status" value="1"/>
</dbReference>
<accession>A0A075FPT4</accession>
<protein>
    <recommendedName>
        <fullName evidence="6 7">50S ribosomal protein L3</fullName>
    </recommendedName>
</protein>
<dbReference type="Pfam" id="PF00297">
    <property type="entry name" value="Ribosomal_L3"/>
    <property type="match status" value="1"/>
</dbReference>
<dbReference type="InterPro" id="IPR045077">
    <property type="entry name" value="L3_arc_euk"/>
</dbReference>
<keyword evidence="2" id="KW-0699">rRNA-binding</keyword>
<evidence type="ECO:0000256" key="3">
    <source>
        <dbReference type="ARBA" id="ARBA00022884"/>
    </source>
</evidence>